<evidence type="ECO:0000313" key="3">
    <source>
        <dbReference type="EMBL" id="OGD84126.1"/>
    </source>
</evidence>
<name>A0A1F5FWX5_9BACT</name>
<dbReference type="AlphaFoldDB" id="A0A1F5FWX5"/>
<dbReference type="InterPro" id="IPR011109">
    <property type="entry name" value="DNA_bind_recombinase_dom"/>
</dbReference>
<evidence type="ECO:0000259" key="1">
    <source>
        <dbReference type="PROSITE" id="PS51736"/>
    </source>
</evidence>
<accession>A0A1F5FWX5</accession>
<feature type="domain" description="Resolvase/invertase-type recombinase catalytic" evidence="1">
    <location>
        <begin position="3"/>
        <end position="151"/>
    </location>
</feature>
<dbReference type="Pfam" id="PF13408">
    <property type="entry name" value="Zn_ribbon_recom"/>
    <property type="match status" value="1"/>
</dbReference>
<dbReference type="GO" id="GO:0003677">
    <property type="term" value="F:DNA binding"/>
    <property type="evidence" value="ECO:0007669"/>
    <property type="project" value="InterPro"/>
</dbReference>
<evidence type="ECO:0008006" key="5">
    <source>
        <dbReference type="Google" id="ProtNLM"/>
    </source>
</evidence>
<dbReference type="Proteomes" id="UP000179237">
    <property type="component" value="Unassembled WGS sequence"/>
</dbReference>
<dbReference type="SMART" id="SM00857">
    <property type="entry name" value="Resolvase"/>
    <property type="match status" value="1"/>
</dbReference>
<dbReference type="InterPro" id="IPR038109">
    <property type="entry name" value="DNA_bind_recomb_sf"/>
</dbReference>
<proteinExistence type="predicted"/>
<sequence>MKKFIAYYRKSTDTEDKQVLSLESQREVVREFASRKGIVISPSLEFNESCSAKKSGGRPIFNKVIDLLSKGEVQGLIAYKADRLTRNYGDLDTLIEIIKTGAEVWASDFGQYTNDANGHMLLGFNAVIAKRKIDDLSEDTKRGLKTKIANQVWPGWAPLGYLNLDEHGRIAGKQYTPQKQRLLEDLGRPLFRIEVDPLVSPLINKAFVVYAYQDLSLKKLCEFLNQEGLRNRKGGKITKTTLEQILKNPFYYGVMRWKGEIEPGSHQPIIDKPLFYEVRERLSGKSPFKPRGQKLSFLYRGLLRCGECGCSITAERKHKVQKNGNKHDYIYYRCTKAKGKCSQSYIAEPEMEDQLARIFDNFFLSEDNANKIQDKLKDLFEEENTYQERQQTNLKIRLTKLNDEKKRIFRQMATGEINDKDTYIEVKNDIQNEIFELQTQLNKIGQSSVDWLEQSSNLIYLAKNAGKLFLEGTKEEKQTLINCVSSNLFLKNRNVEFSLKQPFDILAEGQKSTTLLENRNINITTYLASITKTFSDFRLVAQIREEIEKVNQVVLINKNPLF</sequence>
<dbReference type="Gene3D" id="3.40.50.1390">
    <property type="entry name" value="Resolvase, N-terminal catalytic domain"/>
    <property type="match status" value="1"/>
</dbReference>
<dbReference type="PANTHER" id="PTHR30461:SF23">
    <property type="entry name" value="DNA RECOMBINASE-RELATED"/>
    <property type="match status" value="1"/>
</dbReference>
<dbReference type="InterPro" id="IPR036162">
    <property type="entry name" value="Resolvase-like_N_sf"/>
</dbReference>
<dbReference type="SUPFAM" id="SSF53041">
    <property type="entry name" value="Resolvase-like"/>
    <property type="match status" value="1"/>
</dbReference>
<dbReference type="CDD" id="cd00338">
    <property type="entry name" value="Ser_Recombinase"/>
    <property type="match status" value="1"/>
</dbReference>
<comment type="caution">
    <text evidence="3">The sequence shown here is derived from an EMBL/GenBank/DDBJ whole genome shotgun (WGS) entry which is preliminary data.</text>
</comment>
<reference evidence="3 4" key="1">
    <citation type="journal article" date="2016" name="Nat. Commun.">
        <title>Thousands of microbial genomes shed light on interconnected biogeochemical processes in an aquifer system.</title>
        <authorList>
            <person name="Anantharaman K."/>
            <person name="Brown C.T."/>
            <person name="Hug L.A."/>
            <person name="Sharon I."/>
            <person name="Castelle C.J."/>
            <person name="Probst A.J."/>
            <person name="Thomas B.C."/>
            <person name="Singh A."/>
            <person name="Wilkins M.J."/>
            <person name="Karaoz U."/>
            <person name="Brodie E.L."/>
            <person name="Williams K.H."/>
            <person name="Hubbard S.S."/>
            <person name="Banfield J.F."/>
        </authorList>
    </citation>
    <scope>NUCLEOTIDE SEQUENCE [LARGE SCALE GENOMIC DNA]</scope>
</reference>
<evidence type="ECO:0000259" key="2">
    <source>
        <dbReference type="PROSITE" id="PS51737"/>
    </source>
</evidence>
<dbReference type="PANTHER" id="PTHR30461">
    <property type="entry name" value="DNA-INVERTASE FROM LAMBDOID PROPHAGE"/>
    <property type="match status" value="1"/>
</dbReference>
<dbReference type="Pfam" id="PF07508">
    <property type="entry name" value="Recombinase"/>
    <property type="match status" value="1"/>
</dbReference>
<dbReference type="InterPro" id="IPR025827">
    <property type="entry name" value="Zn_ribbon_recom_dom"/>
</dbReference>
<feature type="domain" description="Recombinase" evidence="2">
    <location>
        <begin position="158"/>
        <end position="288"/>
    </location>
</feature>
<dbReference type="GO" id="GO:0000150">
    <property type="term" value="F:DNA strand exchange activity"/>
    <property type="evidence" value="ECO:0007669"/>
    <property type="project" value="InterPro"/>
</dbReference>
<evidence type="ECO:0000313" key="4">
    <source>
        <dbReference type="Proteomes" id="UP000179237"/>
    </source>
</evidence>
<gene>
    <name evidence="3" type="ORF">A2572_03300</name>
</gene>
<protein>
    <recommendedName>
        <fullName evidence="5">Recombinase domain-containing protein</fullName>
    </recommendedName>
</protein>
<dbReference type="PROSITE" id="PS51737">
    <property type="entry name" value="RECOMBINASE_DNA_BIND"/>
    <property type="match status" value="1"/>
</dbReference>
<organism evidence="3 4">
    <name type="scientific">Candidatus Collierbacteria bacterium RIFOXYD1_FULL_40_9</name>
    <dbReference type="NCBI Taxonomy" id="1817731"/>
    <lineage>
        <taxon>Bacteria</taxon>
        <taxon>Candidatus Collieribacteriota</taxon>
    </lineage>
</organism>
<dbReference type="Gene3D" id="3.90.1750.20">
    <property type="entry name" value="Putative Large Serine Recombinase, Chain B, Domain 2"/>
    <property type="match status" value="1"/>
</dbReference>
<dbReference type="PROSITE" id="PS51736">
    <property type="entry name" value="RECOMBINASES_3"/>
    <property type="match status" value="1"/>
</dbReference>
<dbReference type="InterPro" id="IPR050639">
    <property type="entry name" value="SSR_resolvase"/>
</dbReference>
<dbReference type="Pfam" id="PF00239">
    <property type="entry name" value="Resolvase"/>
    <property type="match status" value="1"/>
</dbReference>
<dbReference type="InterPro" id="IPR006119">
    <property type="entry name" value="Resolv_N"/>
</dbReference>
<dbReference type="EMBL" id="MFAQ01000002">
    <property type="protein sequence ID" value="OGD84126.1"/>
    <property type="molecule type" value="Genomic_DNA"/>
</dbReference>